<evidence type="ECO:0008006" key="3">
    <source>
        <dbReference type="Google" id="ProtNLM"/>
    </source>
</evidence>
<dbReference type="AlphaFoldDB" id="A0A1H1L2S2"/>
<dbReference type="STRING" id="117157.SAMN04489717_0075"/>
<name>A0A1H1L2S2_9ACTN</name>
<protein>
    <recommendedName>
        <fullName evidence="3">CN hydrolase domain-containing protein</fullName>
    </recommendedName>
</protein>
<accession>A0A1H1L2S2</accession>
<gene>
    <name evidence="1" type="ORF">SAMN04489717_0075</name>
</gene>
<dbReference type="OrthoDB" id="9811121at2"/>
<dbReference type="SUPFAM" id="SSF56317">
    <property type="entry name" value="Carbon-nitrogen hydrolase"/>
    <property type="match status" value="1"/>
</dbReference>
<reference evidence="1 2" key="1">
    <citation type="submission" date="2016-10" db="EMBL/GenBank/DDBJ databases">
        <authorList>
            <person name="de Groot N.N."/>
        </authorList>
    </citation>
    <scope>NUCLEOTIDE SEQUENCE [LARGE SCALE GENOMIC DNA]</scope>
    <source>
        <strain evidence="1 2">DSM 22024</strain>
    </source>
</reference>
<proteinExistence type="predicted"/>
<dbReference type="Proteomes" id="UP000198983">
    <property type="component" value="Chromosome I"/>
</dbReference>
<sequence>MDRHRPVRMVNHLAEPDVGGCFGAALAVGPDGTIISELPPGNEGLLLVDLSR</sequence>
<dbReference type="EMBL" id="LT629732">
    <property type="protein sequence ID" value="SDR68874.1"/>
    <property type="molecule type" value="Genomic_DNA"/>
</dbReference>
<keyword evidence="2" id="KW-1185">Reference proteome</keyword>
<evidence type="ECO:0000313" key="1">
    <source>
        <dbReference type="EMBL" id="SDR68874.1"/>
    </source>
</evidence>
<organism evidence="1 2">
    <name type="scientific">Actinopolymorpha singaporensis</name>
    <dbReference type="NCBI Taxonomy" id="117157"/>
    <lineage>
        <taxon>Bacteria</taxon>
        <taxon>Bacillati</taxon>
        <taxon>Actinomycetota</taxon>
        <taxon>Actinomycetes</taxon>
        <taxon>Propionibacteriales</taxon>
        <taxon>Actinopolymorphaceae</taxon>
        <taxon>Actinopolymorpha</taxon>
    </lineage>
</organism>
<evidence type="ECO:0000313" key="2">
    <source>
        <dbReference type="Proteomes" id="UP000198983"/>
    </source>
</evidence>
<dbReference type="InterPro" id="IPR036526">
    <property type="entry name" value="C-N_Hydrolase_sf"/>
</dbReference>